<evidence type="ECO:0000256" key="1">
    <source>
        <dbReference type="SAM" id="Phobius"/>
    </source>
</evidence>
<keyword evidence="3" id="KW-1185">Reference proteome</keyword>
<name>A0A378BX82_KLEPO</name>
<dbReference type="AlphaFoldDB" id="A0A378BX82"/>
<gene>
    <name evidence="2" type="ORF">NCTC5050_05938</name>
</gene>
<organism evidence="2 3">
    <name type="scientific">Klebsiella pneumoniae subsp. ozaenae</name>
    <dbReference type="NCBI Taxonomy" id="574"/>
    <lineage>
        <taxon>Bacteria</taxon>
        <taxon>Pseudomonadati</taxon>
        <taxon>Pseudomonadota</taxon>
        <taxon>Gammaproteobacteria</taxon>
        <taxon>Enterobacterales</taxon>
        <taxon>Enterobacteriaceae</taxon>
        <taxon>Klebsiella/Raoultella group</taxon>
        <taxon>Klebsiella</taxon>
        <taxon>Klebsiella pneumoniae complex</taxon>
    </lineage>
</organism>
<protein>
    <submittedName>
        <fullName evidence="2">Membrane protein</fullName>
    </submittedName>
</protein>
<feature type="transmembrane region" description="Helical" evidence="1">
    <location>
        <begin position="49"/>
        <end position="67"/>
    </location>
</feature>
<reference evidence="2 3" key="1">
    <citation type="submission" date="2018-06" db="EMBL/GenBank/DDBJ databases">
        <authorList>
            <consortium name="Pathogen Informatics"/>
            <person name="Doyle S."/>
        </authorList>
    </citation>
    <scope>NUCLEOTIDE SEQUENCE [LARGE SCALE GENOMIC DNA]</scope>
    <source>
        <strain evidence="2 3">NCTC5050</strain>
    </source>
</reference>
<keyword evidence="1" id="KW-1133">Transmembrane helix</keyword>
<keyword evidence="1" id="KW-0812">Transmembrane</keyword>
<evidence type="ECO:0000313" key="3">
    <source>
        <dbReference type="Proteomes" id="UP000255382"/>
    </source>
</evidence>
<accession>A0A378BX82</accession>
<proteinExistence type="predicted"/>
<dbReference type="EMBL" id="UGLZ01000005">
    <property type="protein sequence ID" value="STV55085.1"/>
    <property type="molecule type" value="Genomic_DNA"/>
</dbReference>
<feature type="transmembrane region" description="Helical" evidence="1">
    <location>
        <begin position="73"/>
        <end position="100"/>
    </location>
</feature>
<evidence type="ECO:0000313" key="2">
    <source>
        <dbReference type="EMBL" id="STV55085.1"/>
    </source>
</evidence>
<sequence>MNVTRKEQRIIQRALNAWQASGELTPSDSQRLAQTMRVSPFDWRRLSRYAFWTALACVLISLGSLFADSELVAWLLSLFSHSALMRILLPALLAVVCYGWGFRRQRRETQWHYSTEAICFWASSLPRWRYGSLANGWITAAAISHRCFWPDA</sequence>
<dbReference type="Proteomes" id="UP000255382">
    <property type="component" value="Unassembled WGS sequence"/>
</dbReference>
<keyword evidence="1" id="KW-0472">Membrane</keyword>